<evidence type="ECO:0000313" key="2">
    <source>
        <dbReference type="EMBL" id="GAA4885928.1"/>
    </source>
</evidence>
<accession>A0ABP9EUM5</accession>
<feature type="region of interest" description="Disordered" evidence="1">
    <location>
        <begin position="1"/>
        <end position="27"/>
    </location>
</feature>
<name>A0ABP9EUM5_9PSEU</name>
<feature type="region of interest" description="Disordered" evidence="1">
    <location>
        <begin position="80"/>
        <end position="105"/>
    </location>
</feature>
<proteinExistence type="predicted"/>
<reference evidence="3" key="1">
    <citation type="journal article" date="2019" name="Int. J. Syst. Evol. Microbiol.">
        <title>The Global Catalogue of Microorganisms (GCM) 10K type strain sequencing project: providing services to taxonomists for standard genome sequencing and annotation.</title>
        <authorList>
            <consortium name="The Broad Institute Genomics Platform"/>
            <consortium name="The Broad Institute Genome Sequencing Center for Infectious Disease"/>
            <person name="Wu L."/>
            <person name="Ma J."/>
        </authorList>
    </citation>
    <scope>NUCLEOTIDE SEQUENCE [LARGE SCALE GENOMIC DNA]</scope>
    <source>
        <strain evidence="3">JCM 17983</strain>
    </source>
</reference>
<keyword evidence="3" id="KW-1185">Reference proteome</keyword>
<evidence type="ECO:0000313" key="3">
    <source>
        <dbReference type="Proteomes" id="UP001500457"/>
    </source>
</evidence>
<organism evidence="2 3">
    <name type="scientific">Actinomycetospora straminea</name>
    <dbReference type="NCBI Taxonomy" id="663607"/>
    <lineage>
        <taxon>Bacteria</taxon>
        <taxon>Bacillati</taxon>
        <taxon>Actinomycetota</taxon>
        <taxon>Actinomycetes</taxon>
        <taxon>Pseudonocardiales</taxon>
        <taxon>Pseudonocardiaceae</taxon>
        <taxon>Actinomycetospora</taxon>
    </lineage>
</organism>
<evidence type="ECO:0000256" key="1">
    <source>
        <dbReference type="SAM" id="MobiDB-lite"/>
    </source>
</evidence>
<dbReference type="EMBL" id="BAABHQ010000013">
    <property type="protein sequence ID" value="GAA4885928.1"/>
    <property type="molecule type" value="Genomic_DNA"/>
</dbReference>
<gene>
    <name evidence="2" type="ORF">GCM10023203_43020</name>
</gene>
<comment type="caution">
    <text evidence="2">The sequence shown here is derived from an EMBL/GenBank/DDBJ whole genome shotgun (WGS) entry which is preliminary data.</text>
</comment>
<feature type="compositionally biased region" description="Basic and acidic residues" evidence="1">
    <location>
        <begin position="8"/>
        <end position="18"/>
    </location>
</feature>
<protein>
    <submittedName>
        <fullName evidence="2">Uncharacterized protein</fullName>
    </submittedName>
</protein>
<feature type="compositionally biased region" description="Basic and acidic residues" evidence="1">
    <location>
        <begin position="85"/>
        <end position="95"/>
    </location>
</feature>
<sequence>MADDEVHDEPPAERDPRSGEWVPPPRHVAADRAGVHSLRTAHHIAESLAEAGVPDEPVVLDRRGPHRSIAGLERLLDDALEEEAAERRDEGRDVGDDGNGDDEGC</sequence>
<dbReference type="Proteomes" id="UP001500457">
    <property type="component" value="Unassembled WGS sequence"/>
</dbReference>
<feature type="compositionally biased region" description="Acidic residues" evidence="1">
    <location>
        <begin position="96"/>
        <end position="105"/>
    </location>
</feature>